<dbReference type="EMBL" id="JBHUOV010000001">
    <property type="protein sequence ID" value="MFD2822409.1"/>
    <property type="molecule type" value="Genomic_DNA"/>
</dbReference>
<comment type="caution">
    <text evidence="2">The sequence shown here is derived from an EMBL/GenBank/DDBJ whole genome shotgun (WGS) entry which is preliminary data.</text>
</comment>
<name>A0ABW5WJJ8_9FLAO</name>
<feature type="chain" id="PRO_5046008870" description="DUF5723 domain-containing protein" evidence="1">
    <location>
        <begin position="20"/>
        <end position="444"/>
    </location>
</feature>
<keyword evidence="3" id="KW-1185">Reference proteome</keyword>
<gene>
    <name evidence="2" type="ORF">ACFS5M_01930</name>
</gene>
<dbReference type="RefSeq" id="WP_183485016.1">
    <property type="nucleotide sequence ID" value="NZ_JBHUOV010000001.1"/>
</dbReference>
<feature type="signal peptide" evidence="1">
    <location>
        <begin position="1"/>
        <end position="19"/>
    </location>
</feature>
<proteinExistence type="predicted"/>
<organism evidence="2 3">
    <name type="scientific">Lacinutrix iliipiscaria</name>
    <dbReference type="NCBI Taxonomy" id="1230532"/>
    <lineage>
        <taxon>Bacteria</taxon>
        <taxon>Pseudomonadati</taxon>
        <taxon>Bacteroidota</taxon>
        <taxon>Flavobacteriia</taxon>
        <taxon>Flavobacteriales</taxon>
        <taxon>Flavobacteriaceae</taxon>
        <taxon>Lacinutrix</taxon>
    </lineage>
</organism>
<evidence type="ECO:0000313" key="2">
    <source>
        <dbReference type="EMBL" id="MFD2822409.1"/>
    </source>
</evidence>
<reference evidence="3" key="1">
    <citation type="journal article" date="2019" name="Int. J. Syst. Evol. Microbiol.">
        <title>The Global Catalogue of Microorganisms (GCM) 10K type strain sequencing project: providing services to taxonomists for standard genome sequencing and annotation.</title>
        <authorList>
            <consortium name="The Broad Institute Genomics Platform"/>
            <consortium name="The Broad Institute Genome Sequencing Center for Infectious Disease"/>
            <person name="Wu L."/>
            <person name="Ma J."/>
        </authorList>
    </citation>
    <scope>NUCLEOTIDE SEQUENCE [LARGE SCALE GENOMIC DNA]</scope>
    <source>
        <strain evidence="3">KCTC 32141</strain>
    </source>
</reference>
<evidence type="ECO:0000256" key="1">
    <source>
        <dbReference type="SAM" id="SignalP"/>
    </source>
</evidence>
<dbReference type="Proteomes" id="UP001597533">
    <property type="component" value="Unassembled WGS sequence"/>
</dbReference>
<sequence length="444" mass="51198">MRPLLFITIFILVGFNSHAQDKLNSLQTPSSPAASILELQPNAILAPKSYEALETTLYSNFVSENSVSIPDEFAMEFTPYWTKNHGLTISEYLYPKKVTDQLIRNTSFSIASSQNFFLGDSTRTNAVGLGLRTSFHFYNNSDKQAIEDRLNNLRTNQKAQASIGAQIVPYSFTESTFNDFWTKTKDVIASFIKTYYPNSTQKEIDELLIRLQEKGSQITYDSSDNDTFLQAFMNIIDTELLGEALYLDFMNYMQYRYGLSIDIAYSNFLSFPTNTFEFSFIPKQAIWITPTYKFKNKLEFLKVLAVFKYEWYNLEFYEHYFEDSKFFRNNFDYGISLVGEFRKFSIQFEAIGRKSSSEIPSGVDINNNPLFRKESNSDFQYIGTFSYNLRGQINISYSLGNRFENVVSNQNTLVSFLGLNFGFGTPDTDDLKEEDLKLIRGESN</sequence>
<protein>
    <recommendedName>
        <fullName evidence="4">DUF5723 domain-containing protein</fullName>
    </recommendedName>
</protein>
<keyword evidence="1" id="KW-0732">Signal</keyword>
<evidence type="ECO:0000313" key="3">
    <source>
        <dbReference type="Proteomes" id="UP001597533"/>
    </source>
</evidence>
<accession>A0ABW5WJJ8</accession>
<evidence type="ECO:0008006" key="4">
    <source>
        <dbReference type="Google" id="ProtNLM"/>
    </source>
</evidence>